<evidence type="ECO:0000313" key="2">
    <source>
        <dbReference type="Proteomes" id="UP001162131"/>
    </source>
</evidence>
<evidence type="ECO:0000313" key="1">
    <source>
        <dbReference type="EMBL" id="CAG9312722.1"/>
    </source>
</evidence>
<dbReference type="Proteomes" id="UP001162131">
    <property type="component" value="Unassembled WGS sequence"/>
</dbReference>
<name>A0AAU9IF27_9CILI</name>
<accession>A0AAU9IF27</accession>
<proteinExistence type="predicted"/>
<sequence length="305" mass="36607">MKLNLIHDKEEDQNEIESKYLWNVHLFSAWTTIWRLNLSTLSIDGSFGYHFKNYWMRPIMTLPNNQFLGMYIDTYRYKKVYFISDENFSTQIIDIAEAEPLNNSYDFVSCFYDDSIFIFENELKISTQECIANHAKRYFITQKRWVMLANYHFGNVISCLGFNQKIVMIYKQTNWLIVYDILLDSYNSYLPIKDTGNSEVKAIFKTGGRLYLISYSKSYKIHVTDDIYSEWTFVYNFKDNSHDWFFDARAFYQGSIYLLSRLYFNTFKFKMTNFEFKKFLEIKDSHVGEEIQKFRIFSILINTSA</sequence>
<reference evidence="1" key="1">
    <citation type="submission" date="2021-09" db="EMBL/GenBank/DDBJ databases">
        <authorList>
            <consortium name="AG Swart"/>
            <person name="Singh M."/>
            <person name="Singh A."/>
            <person name="Seah K."/>
            <person name="Emmerich C."/>
        </authorList>
    </citation>
    <scope>NUCLEOTIDE SEQUENCE</scope>
    <source>
        <strain evidence="1">ATCC30299</strain>
    </source>
</reference>
<dbReference type="AlphaFoldDB" id="A0AAU9IF27"/>
<keyword evidence="2" id="KW-1185">Reference proteome</keyword>
<organism evidence="1 2">
    <name type="scientific">Blepharisma stoltei</name>
    <dbReference type="NCBI Taxonomy" id="1481888"/>
    <lineage>
        <taxon>Eukaryota</taxon>
        <taxon>Sar</taxon>
        <taxon>Alveolata</taxon>
        <taxon>Ciliophora</taxon>
        <taxon>Postciliodesmatophora</taxon>
        <taxon>Heterotrichea</taxon>
        <taxon>Heterotrichida</taxon>
        <taxon>Blepharismidae</taxon>
        <taxon>Blepharisma</taxon>
    </lineage>
</organism>
<gene>
    <name evidence="1" type="ORF">BSTOLATCC_MIC7518</name>
</gene>
<protein>
    <submittedName>
        <fullName evidence="1">Uncharacterized protein</fullName>
    </submittedName>
</protein>
<dbReference type="EMBL" id="CAJZBQ010000009">
    <property type="protein sequence ID" value="CAG9312722.1"/>
    <property type="molecule type" value="Genomic_DNA"/>
</dbReference>
<comment type="caution">
    <text evidence="1">The sequence shown here is derived from an EMBL/GenBank/DDBJ whole genome shotgun (WGS) entry which is preliminary data.</text>
</comment>